<organism evidence="1 2">
    <name type="scientific">Paraburkholderia phymatum</name>
    <dbReference type="NCBI Taxonomy" id="148447"/>
    <lineage>
        <taxon>Bacteria</taxon>
        <taxon>Pseudomonadati</taxon>
        <taxon>Pseudomonadota</taxon>
        <taxon>Betaproteobacteria</taxon>
        <taxon>Burkholderiales</taxon>
        <taxon>Burkholderiaceae</taxon>
        <taxon>Paraburkholderia</taxon>
    </lineage>
</organism>
<name>A0ACC6UCX5_9BURK</name>
<evidence type="ECO:0000313" key="1">
    <source>
        <dbReference type="EMBL" id="MEX3937397.1"/>
    </source>
</evidence>
<dbReference type="EMBL" id="JBFRCH010000051">
    <property type="protein sequence ID" value="MEX3937397.1"/>
    <property type="molecule type" value="Genomic_DNA"/>
</dbReference>
<keyword evidence="2" id="KW-1185">Reference proteome</keyword>
<comment type="caution">
    <text evidence="1">The sequence shown here is derived from an EMBL/GenBank/DDBJ whole genome shotgun (WGS) entry which is preliminary data.</text>
</comment>
<protein>
    <submittedName>
        <fullName evidence="1">Uncharacterized protein</fullName>
    </submittedName>
</protein>
<proteinExistence type="predicted"/>
<dbReference type="Proteomes" id="UP001558850">
    <property type="component" value="Unassembled WGS sequence"/>
</dbReference>
<evidence type="ECO:0000313" key="2">
    <source>
        <dbReference type="Proteomes" id="UP001558850"/>
    </source>
</evidence>
<reference evidence="1" key="1">
    <citation type="submission" date="2024-07" db="EMBL/GenBank/DDBJ databases">
        <title>A survey of Mimosa microsymbionts across Brazilian biomes reveals a high diversity of Paraburkholderia nodulating endemic species, but also that Cupriavidus is common as a symbiont of widespread species.</title>
        <authorList>
            <person name="Rouws L."/>
            <person name="Barauna A."/>
            <person name="Beukes C."/>
            <person name="Rouws J.R.C."/>
            <person name="De Faria S.M."/>
            <person name="Gross E."/>
            <person name="Bueno Dos Reis Junior F."/>
            <person name="Simon M.F."/>
            <person name="Maluk M."/>
            <person name="Odee D.W."/>
            <person name="Kenicer G."/>
            <person name="Young J.P.W."/>
            <person name="Reis V.M."/>
            <person name="Zilli J."/>
            <person name="James E.K."/>
        </authorList>
    </citation>
    <scope>NUCLEOTIDE SEQUENCE</scope>
    <source>
        <strain evidence="1">EG181B</strain>
    </source>
</reference>
<gene>
    <name evidence="1" type="ORF">AB4Y32_37665</name>
</gene>
<accession>A0ACC6UCX5</accession>
<sequence>MSTPESRSKFAIPLFAIHLSDLRAYAEDGNDFGSVPSLPGGYELVKNKTIPVPDYTYSKPDGQPRLTLSDIKVTVNRYQVTVDGNQLFWTGAQAAFTQYNHTQNNRGSHDCRLSMVFLNASGGPQGIIYQNVPIIRDQCYLVGRANLPEVYSGKDVFDIVQAVEIDMTMTWEQEGACD</sequence>